<dbReference type="RefSeq" id="WP_421727382.1">
    <property type="nucleotide sequence ID" value="NZ_CACRSN010000009.1"/>
</dbReference>
<dbReference type="EMBL" id="CACRSN010000009">
    <property type="protein sequence ID" value="VYT11808.1"/>
    <property type="molecule type" value="Genomic_DNA"/>
</dbReference>
<reference evidence="1" key="1">
    <citation type="submission" date="2019-11" db="EMBL/GenBank/DDBJ databases">
        <authorList>
            <person name="Feng L."/>
        </authorList>
    </citation>
    <scope>NUCLEOTIDE SEQUENCE</scope>
    <source>
        <strain evidence="1">BbreveLFYP81</strain>
    </source>
</reference>
<protein>
    <submittedName>
        <fullName evidence="1">Uncharacterized protein</fullName>
    </submittedName>
</protein>
<sequence length="61" mass="6824">MYTAGKATCYRRVIGLTIDPDRPFVFDQGFVPMLSDGDDDWRFAFGVRVIDVSMHPAGGVR</sequence>
<dbReference type="AlphaFoldDB" id="A0A6N2U279"/>
<evidence type="ECO:0000313" key="1">
    <source>
        <dbReference type="EMBL" id="VYT11808.1"/>
    </source>
</evidence>
<proteinExistence type="predicted"/>
<organism evidence="1">
    <name type="scientific">Bifidobacterium breve</name>
    <dbReference type="NCBI Taxonomy" id="1685"/>
    <lineage>
        <taxon>Bacteria</taxon>
        <taxon>Bacillati</taxon>
        <taxon>Actinomycetota</taxon>
        <taxon>Actinomycetes</taxon>
        <taxon>Bifidobacteriales</taxon>
        <taxon>Bifidobacteriaceae</taxon>
        <taxon>Bifidobacterium</taxon>
    </lineage>
</organism>
<accession>A0A6N2U279</accession>
<name>A0A6N2U279_BIFBR</name>
<gene>
    <name evidence="1" type="ORF">BBLFYP81_01703</name>
</gene>